<dbReference type="InterPro" id="IPR012580">
    <property type="entry name" value="NUC153"/>
</dbReference>
<feature type="domain" description="Nucleolar protein 10-like second" evidence="8">
    <location>
        <begin position="416"/>
        <end position="469"/>
    </location>
</feature>
<feature type="domain" description="Nucleolar protein 10-like N-terminal" evidence="9">
    <location>
        <begin position="5"/>
        <end position="395"/>
    </location>
</feature>
<evidence type="ECO:0000256" key="4">
    <source>
        <dbReference type="ARBA" id="ARBA00022737"/>
    </source>
</evidence>
<organism evidence="10">
    <name type="scientific">Morchella importuna</name>
    <dbReference type="NCBI Taxonomy" id="1174673"/>
    <lineage>
        <taxon>Eukaryota</taxon>
        <taxon>Fungi</taxon>
        <taxon>Dikarya</taxon>
        <taxon>Ascomycota</taxon>
        <taxon>Pezizomycotina</taxon>
        <taxon>Pezizomycetes</taxon>
        <taxon>Pezizales</taxon>
        <taxon>Morchellaceae</taxon>
        <taxon>Morchella</taxon>
    </lineage>
</organism>
<dbReference type="Pfam" id="PF23097">
    <property type="entry name" value="NOL10_2nd"/>
    <property type="match status" value="1"/>
</dbReference>
<evidence type="ECO:0000256" key="6">
    <source>
        <dbReference type="SAM" id="MobiDB-lite"/>
    </source>
</evidence>
<evidence type="ECO:0000256" key="5">
    <source>
        <dbReference type="ARBA" id="ARBA00023242"/>
    </source>
</evidence>
<proteinExistence type="inferred from homology"/>
<dbReference type="PANTHER" id="PTHR14927">
    <property type="entry name" value="NUCLEOLAR PROTEIN 10"/>
    <property type="match status" value="1"/>
</dbReference>
<evidence type="ECO:0000313" key="10">
    <source>
        <dbReference type="EMBL" id="AVI60828.1"/>
    </source>
</evidence>
<feature type="region of interest" description="Disordered" evidence="6">
    <location>
        <begin position="486"/>
        <end position="505"/>
    </location>
</feature>
<dbReference type="AlphaFoldDB" id="A0A2P1BVT4"/>
<dbReference type="InterPro" id="IPR040382">
    <property type="entry name" value="NOL10/Enp2"/>
</dbReference>
<feature type="compositionally biased region" description="Gly residues" evidence="6">
    <location>
        <begin position="718"/>
        <end position="747"/>
    </location>
</feature>
<dbReference type="GO" id="GO:0000462">
    <property type="term" value="P:maturation of SSU-rRNA from tricistronic rRNA transcript (SSU-rRNA, 5.8S rRNA, LSU-rRNA)"/>
    <property type="evidence" value="ECO:0007669"/>
    <property type="project" value="TreeGrafter"/>
</dbReference>
<dbReference type="InterPro" id="IPR056551">
    <property type="entry name" value="Beta-prop_NOL10_N"/>
</dbReference>
<feature type="compositionally biased region" description="Basic and acidic residues" evidence="6">
    <location>
        <begin position="749"/>
        <end position="769"/>
    </location>
</feature>
<dbReference type="Pfam" id="PF08159">
    <property type="entry name" value="NUC153"/>
    <property type="match status" value="1"/>
</dbReference>
<dbReference type="InterPro" id="IPR015943">
    <property type="entry name" value="WD40/YVTN_repeat-like_dom_sf"/>
</dbReference>
<name>A0A2P1BVT4_9PEZI</name>
<feature type="compositionally biased region" description="Polar residues" evidence="6">
    <location>
        <begin position="572"/>
        <end position="581"/>
    </location>
</feature>
<dbReference type="GO" id="GO:0032040">
    <property type="term" value="C:small-subunit processome"/>
    <property type="evidence" value="ECO:0007669"/>
    <property type="project" value="TreeGrafter"/>
</dbReference>
<feature type="region of interest" description="Disordered" evidence="6">
    <location>
        <begin position="515"/>
        <end position="549"/>
    </location>
</feature>
<reference evidence="10" key="1">
    <citation type="journal article" date="2017" name="Mycol. Prog.">
        <title>Characterization of mating-type idiomorphs suggests that Morchella importuna, Mel-20 and M. sextelata are heterothallic.</title>
        <authorList>
            <person name="Chai H."/>
            <person name="Chen L."/>
            <person name="Chen W."/>
            <person name="Zhao Q."/>
            <person name="Zhang X."/>
            <person name="Su K."/>
            <person name="Zhao Y."/>
        </authorList>
    </citation>
    <scope>NUCLEOTIDE SEQUENCE</scope>
    <source>
        <strain evidence="10">YPL6-3</strain>
    </source>
</reference>
<sequence length="769" mass="84494">MSLKVTQQNGISVYTISGSNTGRSLPDWLARKRKRSLKNDEAYMNRIELIQDFEFEEASQCIKVSEDGEYAMATGTYKPQQHIYHLPSSALKYARHTSSLNIKFILLSTDYTKSLHLQTDRSLEFHTAMGCHHTTRIPRYGRDLAYLKPFAHVIVPAEGKEVFRLDLEGGRFLKPFELGGYDDIDATVNSVECVGVADGSHGLMAFGTDLGTTEFWDPRSRNRIGVLSPPPKTSIYNNVLGEAATPGVTAVEFASNGLTLATGNAAGIVTLYDLRSPTPLLSKDQGYGFPIQNLAFLHSSTNRASGLENAYESTSTPKVLSSCKRIIKIWDATNGKPWTSIEPSVDLNDVCVVPNSGMILTANEGREMHSFLIPALGPSPWWCAHLDTQIEQLADRFINDPDAYVTGAAPNETVTYDNYKFLTKAELTNLNLDHLLGGNTQKGGSLIRPYMHGYFIDQRLYDEARLIADPFEWERERTRMVKDKIDKERESRIRSTGKGPKVKINKRLAERLATLEQKLERTRKREGAGSDDEEAADEEAAAAPRDEKKVLKDDRFNKLFQNPDFEVDENTLEFQQLNPSTKPRGRTAAEEEDDSDAAAPRPKGLNLDSDSSSSESDSEPDSDDGKQHNQKSARSKKAHQKKAAKAEPEMRISTSSYKKSGHDTRGYPSSGVQKRLNKERSFGARAASGEGAGGRVKRGGPAQIMGDREISFFASGSKRGGAEGGRGGRGGRGGGRGGRGGRGGASGGRDPKERRSASGNAFRRDGVAK</sequence>
<feature type="compositionally biased region" description="Acidic residues" evidence="6">
    <location>
        <begin position="529"/>
        <end position="540"/>
    </location>
</feature>
<evidence type="ECO:0000259" key="9">
    <source>
        <dbReference type="Pfam" id="PF23098"/>
    </source>
</evidence>
<dbReference type="InterPro" id="IPR056550">
    <property type="entry name" value="NOL10_2nd"/>
</dbReference>
<keyword evidence="3" id="KW-0853">WD repeat</keyword>
<dbReference type="Pfam" id="PF23098">
    <property type="entry name" value="Beta-prop_NOL10_N"/>
    <property type="match status" value="1"/>
</dbReference>
<accession>A0A2P1BVT4</accession>
<dbReference type="GO" id="GO:0030686">
    <property type="term" value="C:90S preribosome"/>
    <property type="evidence" value="ECO:0007669"/>
    <property type="project" value="TreeGrafter"/>
</dbReference>
<feature type="compositionally biased region" description="Basic and acidic residues" evidence="6">
    <location>
        <begin position="517"/>
        <end position="528"/>
    </location>
</feature>
<feature type="compositionally biased region" description="Basic residues" evidence="6">
    <location>
        <begin position="628"/>
        <end position="643"/>
    </location>
</feature>
<dbReference type="Gene3D" id="2.130.10.10">
    <property type="entry name" value="YVTN repeat-like/Quinoprotein amine dehydrogenase"/>
    <property type="match status" value="1"/>
</dbReference>
<keyword evidence="4" id="KW-0677">Repeat</keyword>
<dbReference type="SUPFAM" id="SSF50978">
    <property type="entry name" value="WD40 repeat-like"/>
    <property type="match status" value="1"/>
</dbReference>
<protein>
    <submittedName>
        <fullName evidence="10">Ribosome biogenesis protein enp2</fullName>
    </submittedName>
</protein>
<comment type="similarity">
    <text evidence="2">Belongs to the WD repeat NOL10/ENP2 family.</text>
</comment>
<dbReference type="InterPro" id="IPR036322">
    <property type="entry name" value="WD40_repeat_dom_sf"/>
</dbReference>
<evidence type="ECO:0000256" key="1">
    <source>
        <dbReference type="ARBA" id="ARBA00004604"/>
    </source>
</evidence>
<evidence type="ECO:0000256" key="3">
    <source>
        <dbReference type="ARBA" id="ARBA00022574"/>
    </source>
</evidence>
<dbReference type="EMBL" id="KY782630">
    <property type="protein sequence ID" value="AVI60828.1"/>
    <property type="molecule type" value="Genomic_DNA"/>
</dbReference>
<dbReference type="PANTHER" id="PTHR14927:SF0">
    <property type="entry name" value="NUCLEOLAR PROTEIN 10"/>
    <property type="match status" value="1"/>
</dbReference>
<feature type="region of interest" description="Disordered" evidence="6">
    <location>
        <begin position="567"/>
        <end position="769"/>
    </location>
</feature>
<keyword evidence="5" id="KW-0539">Nucleus</keyword>
<feature type="domain" description="NUC153" evidence="7">
    <location>
        <begin position="553"/>
        <end position="581"/>
    </location>
</feature>
<comment type="subcellular location">
    <subcellularLocation>
        <location evidence="1">Nucleus</location>
        <location evidence="1">Nucleolus</location>
    </subcellularLocation>
</comment>
<evidence type="ECO:0000259" key="7">
    <source>
        <dbReference type="Pfam" id="PF08159"/>
    </source>
</evidence>
<evidence type="ECO:0000259" key="8">
    <source>
        <dbReference type="Pfam" id="PF23097"/>
    </source>
</evidence>
<evidence type="ECO:0000256" key="2">
    <source>
        <dbReference type="ARBA" id="ARBA00005264"/>
    </source>
</evidence>